<dbReference type="Pfam" id="PF03259">
    <property type="entry name" value="Robl_LC7"/>
    <property type="match status" value="1"/>
</dbReference>
<proteinExistence type="predicted"/>
<evidence type="ECO:0000313" key="4">
    <source>
        <dbReference type="Proteomes" id="UP000323242"/>
    </source>
</evidence>
<sequence length="172" mass="18098">MSTHPESNSATTSVSSASAATANHQREDMAWLLRQFVADVPGVTHAVLLSRDGLRLLDSEVDKDWADQLSAALSGVASIASNITGPSHKKRPARQVVVERDDCLFFVQSAGQSAAFGNHPGNEGGLVDTVLAVIAATDADAGNAGFEMGRLVQKFAPFMQIPVRVAAGDEVR</sequence>
<dbReference type="SUPFAM" id="SSF103196">
    <property type="entry name" value="Roadblock/LC7 domain"/>
    <property type="match status" value="1"/>
</dbReference>
<dbReference type="RefSeq" id="WP_148901293.1">
    <property type="nucleotide sequence ID" value="NZ_VSZQ01000005.1"/>
</dbReference>
<evidence type="ECO:0000313" key="3">
    <source>
        <dbReference type="EMBL" id="TYR66313.1"/>
    </source>
</evidence>
<accession>A0A5D4JRT9</accession>
<dbReference type="Gene3D" id="3.30.450.30">
    <property type="entry name" value="Dynein light chain 2a, cytoplasmic"/>
    <property type="match status" value="1"/>
</dbReference>
<dbReference type="EMBL" id="VSZQ01000005">
    <property type="protein sequence ID" value="TYR66313.1"/>
    <property type="molecule type" value="Genomic_DNA"/>
</dbReference>
<dbReference type="InterPro" id="IPR053141">
    <property type="entry name" value="Mycobact_SerProt_Inhib_Rv3364c"/>
</dbReference>
<reference evidence="3 4" key="1">
    <citation type="submission" date="2019-08" db="EMBL/GenBank/DDBJ databases">
        <title>Draft genome for granaticin producer strain Streptomyces parvus C05.</title>
        <authorList>
            <person name="Gonzalez-Pimentel J.L."/>
        </authorList>
    </citation>
    <scope>NUCLEOTIDE SEQUENCE [LARGE SCALE GENOMIC DNA]</scope>
    <source>
        <strain evidence="3 4">C05</strain>
    </source>
</reference>
<name>A0A5D4JRT9_9ACTN</name>
<evidence type="ECO:0000259" key="2">
    <source>
        <dbReference type="SMART" id="SM00960"/>
    </source>
</evidence>
<dbReference type="InterPro" id="IPR004942">
    <property type="entry name" value="Roadblock/LAMTOR2_dom"/>
</dbReference>
<dbReference type="Proteomes" id="UP000323242">
    <property type="component" value="Unassembled WGS sequence"/>
</dbReference>
<evidence type="ECO:0000256" key="1">
    <source>
        <dbReference type="SAM" id="MobiDB-lite"/>
    </source>
</evidence>
<feature type="domain" description="Roadblock/LAMTOR2" evidence="2">
    <location>
        <begin position="30"/>
        <end position="135"/>
    </location>
</feature>
<comment type="caution">
    <text evidence="3">The sequence shown here is derived from an EMBL/GenBank/DDBJ whole genome shotgun (WGS) entry which is preliminary data.</text>
</comment>
<dbReference type="SMART" id="SM00960">
    <property type="entry name" value="Robl_LC7"/>
    <property type="match status" value="1"/>
</dbReference>
<gene>
    <name evidence="3" type="ORF">FY004_01800</name>
</gene>
<dbReference type="AlphaFoldDB" id="A0A5D4JRT9"/>
<feature type="compositionally biased region" description="Low complexity" evidence="1">
    <location>
        <begin position="9"/>
        <end position="21"/>
    </location>
</feature>
<feature type="region of interest" description="Disordered" evidence="1">
    <location>
        <begin position="1"/>
        <end position="21"/>
    </location>
</feature>
<dbReference type="PANTHER" id="PTHR36222:SF1">
    <property type="entry name" value="SERINE PROTEASE INHIBITOR RV3364C"/>
    <property type="match status" value="1"/>
</dbReference>
<dbReference type="PANTHER" id="PTHR36222">
    <property type="entry name" value="SERINE PROTEASE INHIBITOR RV3364C"/>
    <property type="match status" value="1"/>
</dbReference>
<organism evidence="3 4">
    <name type="scientific">Streptomyces parvus</name>
    <dbReference type="NCBI Taxonomy" id="66428"/>
    <lineage>
        <taxon>Bacteria</taxon>
        <taxon>Bacillati</taxon>
        <taxon>Actinomycetota</taxon>
        <taxon>Actinomycetes</taxon>
        <taxon>Kitasatosporales</taxon>
        <taxon>Streptomycetaceae</taxon>
        <taxon>Streptomyces</taxon>
    </lineage>
</organism>
<keyword evidence="4" id="KW-1185">Reference proteome</keyword>
<protein>
    <submittedName>
        <fullName evidence="3">Roadblock/LC7 domain-containing protein</fullName>
    </submittedName>
</protein>